<dbReference type="SMART" id="SM00382">
    <property type="entry name" value="AAA"/>
    <property type="match status" value="1"/>
</dbReference>
<reference evidence="13" key="1">
    <citation type="journal article" date="2019" name="Int. J. Syst. Evol. Microbiol.">
        <title>The Global Catalogue of Microorganisms (GCM) 10K type strain sequencing project: providing services to taxonomists for standard genome sequencing and annotation.</title>
        <authorList>
            <consortium name="The Broad Institute Genomics Platform"/>
            <consortium name="The Broad Institute Genome Sequencing Center for Infectious Disease"/>
            <person name="Wu L."/>
            <person name="Ma J."/>
        </authorList>
    </citation>
    <scope>NUCLEOTIDE SEQUENCE [LARGE SCALE GENOMIC DNA]</scope>
    <source>
        <strain evidence="13">CCUG 63287</strain>
    </source>
</reference>
<evidence type="ECO:0000256" key="8">
    <source>
        <dbReference type="ARBA" id="ARBA00048027"/>
    </source>
</evidence>
<feature type="binding site" evidence="9">
    <location>
        <begin position="236"/>
        <end position="243"/>
    </location>
    <ligand>
        <name>GTP</name>
        <dbReference type="ChEBI" id="CHEBI:37565"/>
    </ligand>
</feature>
<keyword evidence="7 9" id="KW-0675">Receptor</keyword>
<evidence type="ECO:0000256" key="2">
    <source>
        <dbReference type="ARBA" id="ARBA00022490"/>
    </source>
</evidence>
<feature type="compositionally biased region" description="Polar residues" evidence="10">
    <location>
        <begin position="111"/>
        <end position="128"/>
    </location>
</feature>
<comment type="subunit">
    <text evidence="9">Part of the signal recognition particle protein translocation system, which is composed of SRP and FtsY.</text>
</comment>
<organism evidence="12 13">
    <name type="scientific">Lactococcus nasutitermitis</name>
    <dbReference type="NCBI Taxonomy" id="1652957"/>
    <lineage>
        <taxon>Bacteria</taxon>
        <taxon>Bacillati</taxon>
        <taxon>Bacillota</taxon>
        <taxon>Bacilli</taxon>
        <taxon>Lactobacillales</taxon>
        <taxon>Streptococcaceae</taxon>
        <taxon>Lactococcus</taxon>
    </lineage>
</organism>
<feature type="compositionally biased region" description="Polar residues" evidence="10">
    <location>
        <begin position="40"/>
        <end position="53"/>
    </location>
</feature>
<keyword evidence="4 9" id="KW-0378">Hydrolase</keyword>
<dbReference type="InterPro" id="IPR004390">
    <property type="entry name" value="SR_rcpt_FtsY"/>
</dbReference>
<dbReference type="NCBIfam" id="TIGR00064">
    <property type="entry name" value="ftsY"/>
    <property type="match status" value="1"/>
</dbReference>
<dbReference type="Pfam" id="PF02881">
    <property type="entry name" value="SRP54_N"/>
    <property type="match status" value="1"/>
</dbReference>
<comment type="subcellular location">
    <subcellularLocation>
        <location evidence="9">Cell membrane</location>
        <topology evidence="9">Peripheral membrane protein</topology>
        <orientation evidence="9">Cytoplasmic side</orientation>
    </subcellularLocation>
    <subcellularLocation>
        <location evidence="9">Cytoplasm</location>
    </subcellularLocation>
</comment>
<evidence type="ECO:0000256" key="7">
    <source>
        <dbReference type="ARBA" id="ARBA00023170"/>
    </source>
</evidence>
<dbReference type="InterPro" id="IPR000897">
    <property type="entry name" value="SRP54_GTPase_dom"/>
</dbReference>
<feature type="binding site" evidence="9">
    <location>
        <begin position="318"/>
        <end position="322"/>
    </location>
    <ligand>
        <name>GTP</name>
        <dbReference type="ChEBI" id="CHEBI:37565"/>
    </ligand>
</feature>
<dbReference type="Gene3D" id="1.20.120.140">
    <property type="entry name" value="Signal recognition particle SRP54, nucleotide-binding domain"/>
    <property type="match status" value="1"/>
</dbReference>
<dbReference type="InterPro" id="IPR013822">
    <property type="entry name" value="Signal_recog_particl_SRP54_hlx"/>
</dbReference>
<comment type="similarity">
    <text evidence="9">Belongs to the GTP-binding SRP family. FtsY subfamily.</text>
</comment>
<comment type="catalytic activity">
    <reaction evidence="8 9">
        <text>GTP + H2O = GDP + phosphate + H(+)</text>
        <dbReference type="Rhea" id="RHEA:19669"/>
        <dbReference type="ChEBI" id="CHEBI:15377"/>
        <dbReference type="ChEBI" id="CHEBI:15378"/>
        <dbReference type="ChEBI" id="CHEBI:37565"/>
        <dbReference type="ChEBI" id="CHEBI:43474"/>
        <dbReference type="ChEBI" id="CHEBI:58189"/>
        <dbReference type="EC" id="3.6.5.4"/>
    </reaction>
</comment>
<feature type="compositionally biased region" description="Basic and acidic residues" evidence="10">
    <location>
        <begin position="11"/>
        <end position="24"/>
    </location>
</feature>
<keyword evidence="2 9" id="KW-0963">Cytoplasm</keyword>
<sequence>MGLFDRLFGNKKQEKVETEEEKVLTELSETENSADEAVKNNENVPSEEITVSENLTEQAVAAQEAESEDLQENSVQENLTGLSKKENEQTEAILQENSSSEALTGLSKNLSAENDLSSNENAPESETNVEQKYEKSLEKTRKTFGMRFNEFLANFRTVDEEFFEDLEDTLIMSDVGADLAMTISQELRQEAKLANAKSQDALRQLIVEKIVDKFDEDKLPSELNVQAGLSVFLFVGVNGVGKTTTIGKLAARYQKEGKKVLLAAADTFRAGAIDQLVEWGKRANVPVVTKAAGSDPASVVFDAMQKAKAENVDILLIDTAGRLQNKDNLMKELEKIGKIIKRELPEAPHETILAVDATTGQNAIQQAKEFSQVTPITGIALTKLDGSAKGGIVLSIVQSLKIPVKLIGLGEQVDDLQDFDEEFFVRGLFKELL</sequence>
<protein>
    <recommendedName>
        <fullName evidence="9">Signal recognition particle receptor FtsY</fullName>
        <shortName evidence="9">SRP receptor</shortName>
        <ecNumber evidence="9">3.6.5.4</ecNumber>
    </recommendedName>
</protein>
<dbReference type="EC" id="3.6.5.4" evidence="9"/>
<dbReference type="RefSeq" id="WP_213533141.1">
    <property type="nucleotide sequence ID" value="NZ_BOVQ01000001.1"/>
</dbReference>
<proteinExistence type="inferred from homology"/>
<feature type="region of interest" description="Disordered" evidence="10">
    <location>
        <begin position="1"/>
        <end position="53"/>
    </location>
</feature>
<evidence type="ECO:0000259" key="11">
    <source>
        <dbReference type="PROSITE" id="PS00300"/>
    </source>
</evidence>
<dbReference type="SMART" id="SM00963">
    <property type="entry name" value="SRP54_N"/>
    <property type="match status" value="1"/>
</dbReference>
<dbReference type="Proteomes" id="UP001595987">
    <property type="component" value="Unassembled WGS sequence"/>
</dbReference>
<dbReference type="HAMAP" id="MF_00920">
    <property type="entry name" value="FtsY"/>
    <property type="match status" value="1"/>
</dbReference>
<evidence type="ECO:0000256" key="3">
    <source>
        <dbReference type="ARBA" id="ARBA00022741"/>
    </source>
</evidence>
<evidence type="ECO:0000313" key="13">
    <source>
        <dbReference type="Proteomes" id="UP001595987"/>
    </source>
</evidence>
<dbReference type="Pfam" id="PF00448">
    <property type="entry name" value="SRP54"/>
    <property type="match status" value="1"/>
</dbReference>
<dbReference type="CDD" id="cd17874">
    <property type="entry name" value="FtsY"/>
    <property type="match status" value="1"/>
</dbReference>
<dbReference type="SUPFAM" id="SSF52540">
    <property type="entry name" value="P-loop containing nucleoside triphosphate hydrolases"/>
    <property type="match status" value="1"/>
</dbReference>
<keyword evidence="13" id="KW-1185">Reference proteome</keyword>
<name>A0ABV9JEA3_9LACT</name>
<dbReference type="Gene3D" id="3.40.50.300">
    <property type="entry name" value="P-loop containing nucleotide triphosphate hydrolases"/>
    <property type="match status" value="1"/>
</dbReference>
<feature type="domain" description="SRP54-type proteins GTP-binding" evidence="11">
    <location>
        <begin position="403"/>
        <end position="416"/>
    </location>
</feature>
<dbReference type="InterPro" id="IPR036225">
    <property type="entry name" value="SRP/SRP_N"/>
</dbReference>
<evidence type="ECO:0000256" key="1">
    <source>
        <dbReference type="ARBA" id="ARBA00022475"/>
    </source>
</evidence>
<keyword evidence="5 9" id="KW-0342">GTP-binding</keyword>
<keyword evidence="3 9" id="KW-0547">Nucleotide-binding</keyword>
<feature type="binding site" evidence="9">
    <location>
        <begin position="382"/>
        <end position="385"/>
    </location>
    <ligand>
        <name>GTP</name>
        <dbReference type="ChEBI" id="CHEBI:37565"/>
    </ligand>
</feature>
<evidence type="ECO:0000256" key="9">
    <source>
        <dbReference type="HAMAP-Rule" id="MF_00920"/>
    </source>
</evidence>
<evidence type="ECO:0000256" key="5">
    <source>
        <dbReference type="ARBA" id="ARBA00023134"/>
    </source>
</evidence>
<dbReference type="SUPFAM" id="SSF47364">
    <property type="entry name" value="Domain of the SRP/SRP receptor G-proteins"/>
    <property type="match status" value="1"/>
</dbReference>
<dbReference type="SMART" id="SM00962">
    <property type="entry name" value="SRP54"/>
    <property type="match status" value="1"/>
</dbReference>
<gene>
    <name evidence="9 12" type="primary">ftsY</name>
    <name evidence="12" type="ORF">ACFO26_07905</name>
</gene>
<dbReference type="PANTHER" id="PTHR43134">
    <property type="entry name" value="SIGNAL RECOGNITION PARTICLE RECEPTOR SUBUNIT ALPHA"/>
    <property type="match status" value="1"/>
</dbReference>
<feature type="region of interest" description="Disordered" evidence="10">
    <location>
        <begin position="111"/>
        <end position="130"/>
    </location>
</feature>
<dbReference type="InterPro" id="IPR042101">
    <property type="entry name" value="SRP54_N_sf"/>
</dbReference>
<keyword evidence="6 9" id="KW-0472">Membrane</keyword>
<dbReference type="InterPro" id="IPR027417">
    <property type="entry name" value="P-loop_NTPase"/>
</dbReference>
<comment type="caution">
    <text evidence="12">The sequence shown here is derived from an EMBL/GenBank/DDBJ whole genome shotgun (WGS) entry which is preliminary data.</text>
</comment>
<dbReference type="PANTHER" id="PTHR43134:SF1">
    <property type="entry name" value="SIGNAL RECOGNITION PARTICLE RECEPTOR SUBUNIT ALPHA"/>
    <property type="match status" value="1"/>
</dbReference>
<evidence type="ECO:0000313" key="12">
    <source>
        <dbReference type="EMBL" id="MFC4652833.1"/>
    </source>
</evidence>
<accession>A0ABV9JEA3</accession>
<dbReference type="InterPro" id="IPR003593">
    <property type="entry name" value="AAA+_ATPase"/>
</dbReference>
<comment type="function">
    <text evidence="9">Involved in targeting and insertion of nascent membrane proteins into the cytoplasmic membrane. Acts as a receptor for the complex formed by the signal recognition particle (SRP) and the ribosome-nascent chain (RNC).</text>
</comment>
<evidence type="ECO:0000256" key="4">
    <source>
        <dbReference type="ARBA" id="ARBA00022801"/>
    </source>
</evidence>
<keyword evidence="1 9" id="KW-1003">Cell membrane</keyword>
<evidence type="ECO:0000256" key="10">
    <source>
        <dbReference type="SAM" id="MobiDB-lite"/>
    </source>
</evidence>
<dbReference type="PROSITE" id="PS00300">
    <property type="entry name" value="SRP54"/>
    <property type="match status" value="1"/>
</dbReference>
<dbReference type="EMBL" id="JBHSGD010000005">
    <property type="protein sequence ID" value="MFC4652833.1"/>
    <property type="molecule type" value="Genomic_DNA"/>
</dbReference>
<evidence type="ECO:0000256" key="6">
    <source>
        <dbReference type="ARBA" id="ARBA00023136"/>
    </source>
</evidence>